<feature type="compositionally biased region" description="Low complexity" evidence="1">
    <location>
        <begin position="678"/>
        <end position="687"/>
    </location>
</feature>
<gene>
    <name evidence="2" type="ORF">SK128_014929</name>
</gene>
<feature type="compositionally biased region" description="Basic and acidic residues" evidence="1">
    <location>
        <begin position="134"/>
        <end position="144"/>
    </location>
</feature>
<name>A0AAN9ABS7_HALRR</name>
<feature type="compositionally biased region" description="Basic residues" evidence="1">
    <location>
        <begin position="643"/>
        <end position="653"/>
    </location>
</feature>
<feature type="compositionally biased region" description="Polar residues" evidence="1">
    <location>
        <begin position="375"/>
        <end position="392"/>
    </location>
</feature>
<feature type="region of interest" description="Disordered" evidence="1">
    <location>
        <begin position="589"/>
        <end position="687"/>
    </location>
</feature>
<evidence type="ECO:0000256" key="1">
    <source>
        <dbReference type="SAM" id="MobiDB-lite"/>
    </source>
</evidence>
<feature type="compositionally biased region" description="Polar residues" evidence="1">
    <location>
        <begin position="479"/>
        <end position="508"/>
    </location>
</feature>
<feature type="compositionally biased region" description="Basic and acidic residues" evidence="1">
    <location>
        <begin position="399"/>
        <end position="408"/>
    </location>
</feature>
<keyword evidence="3" id="KW-1185">Reference proteome</keyword>
<proteinExistence type="predicted"/>
<organism evidence="2 3">
    <name type="scientific">Halocaridina rubra</name>
    <name type="common">Hawaiian red shrimp</name>
    <dbReference type="NCBI Taxonomy" id="373956"/>
    <lineage>
        <taxon>Eukaryota</taxon>
        <taxon>Metazoa</taxon>
        <taxon>Ecdysozoa</taxon>
        <taxon>Arthropoda</taxon>
        <taxon>Crustacea</taxon>
        <taxon>Multicrustacea</taxon>
        <taxon>Malacostraca</taxon>
        <taxon>Eumalacostraca</taxon>
        <taxon>Eucarida</taxon>
        <taxon>Decapoda</taxon>
        <taxon>Pleocyemata</taxon>
        <taxon>Caridea</taxon>
        <taxon>Atyoidea</taxon>
        <taxon>Atyidae</taxon>
        <taxon>Halocaridina</taxon>
    </lineage>
</organism>
<feature type="region of interest" description="Disordered" evidence="1">
    <location>
        <begin position="955"/>
        <end position="996"/>
    </location>
</feature>
<feature type="compositionally biased region" description="Basic and acidic residues" evidence="1">
    <location>
        <begin position="747"/>
        <end position="759"/>
    </location>
</feature>
<feature type="compositionally biased region" description="Pro residues" evidence="1">
    <location>
        <begin position="251"/>
        <end position="270"/>
    </location>
</feature>
<dbReference type="AlphaFoldDB" id="A0AAN9ABS7"/>
<feature type="compositionally biased region" description="Low complexity" evidence="1">
    <location>
        <begin position="527"/>
        <end position="543"/>
    </location>
</feature>
<feature type="compositionally biased region" description="Low complexity" evidence="1">
    <location>
        <begin position="300"/>
        <end position="312"/>
    </location>
</feature>
<accession>A0AAN9ABS7</accession>
<feature type="compositionally biased region" description="Pro residues" evidence="1">
    <location>
        <begin position="342"/>
        <end position="369"/>
    </location>
</feature>
<feature type="region of interest" description="Disordered" evidence="1">
    <location>
        <begin position="829"/>
        <end position="883"/>
    </location>
</feature>
<feature type="compositionally biased region" description="Polar residues" evidence="1">
    <location>
        <begin position="63"/>
        <end position="72"/>
    </location>
</feature>
<evidence type="ECO:0000313" key="2">
    <source>
        <dbReference type="EMBL" id="KAK7078247.1"/>
    </source>
</evidence>
<feature type="compositionally biased region" description="Basic and acidic residues" evidence="1">
    <location>
        <begin position="710"/>
        <end position="736"/>
    </location>
</feature>
<protein>
    <submittedName>
        <fullName evidence="2">Uncharacterized protein</fullName>
    </submittedName>
</protein>
<feature type="region of interest" description="Disordered" evidence="1">
    <location>
        <begin position="28"/>
        <end position="577"/>
    </location>
</feature>
<feature type="compositionally biased region" description="Low complexity" evidence="1">
    <location>
        <begin position="185"/>
        <end position="194"/>
    </location>
</feature>
<feature type="compositionally biased region" description="Polar residues" evidence="1">
    <location>
        <begin position="148"/>
        <end position="157"/>
    </location>
</feature>
<dbReference type="EMBL" id="JAXCGZ010007926">
    <property type="protein sequence ID" value="KAK7078247.1"/>
    <property type="molecule type" value="Genomic_DNA"/>
</dbReference>
<feature type="compositionally biased region" description="Basic residues" evidence="1">
    <location>
        <begin position="101"/>
        <end position="133"/>
    </location>
</feature>
<sequence length="1127" mass="123252">MATVREEEGKYDAESALSEEVSLNASCLRDDLSGDSSTTPEEGLLSVQERDREGFKNFPGFVMSSSPPSATSLGKMDSKYSPEPPLCSAESGPLDTNDHHYQHHHRDHHYHHHKKKKHRDRDRGHHKKHRHRDKDRSSDARLSWRVENGSSGNCTPEHNQEERSYTPPVSSDVRMSSKRRRTSSDDGGSSRSLSVTPPRCPASPAPINNLRESRVPCIPHRMGIISPSGSPQSPPPVPPTSLCNSYSVAPKTPPLTRPGCIPPPRSPGPMSPCMSPGTNSRSPRAYPSHPFSFHSSVENSFPSRRYSGSSSPLHTRSGDAFYMPVIPSHGNTSNSSHSPRSPGTPPPPPISPDIPPPPPMSPEIPPLPPVEDTSQESLLNEMTHSPSNSVSDAFSFKCLTDERCERELPPPPLPPSPPPASPGTPPPLPVSPETPPLPPSSPGTPPLLLSPGGSFQKNAFNISTTLKRSLSGLSPRGFSPSSPKESQDNCIGSISDTFMEVNDSSLQDDNLERDTPSPLPDCSLECPKSPSPQFGSPSSSRSPSPSPLPAHRSRSPPLTPVVPLNQPLRLIDPPNTSPAAVLTKVDIMSPRVPIPDILSPTNSIKTDIMSPPHQSPRQGILSPPHHSKSKLVSPPSASCPKSPKVKSPPRTRPRSPMDLPVPKWKPDPIVRQKRSSESRTSVSSISSISSLTEIIVPVTPRPVTIPPTAEKLRRFSEEERLNMRERSASGEGHDTAESGFDDGSDLSPDHKPEVCVKAESVENKSLYGIEREPVKEEQTEANVEVPKLDFKSAVLDELSKFAEEGDTSIYTGPQGKARKLKDEMECREVKEEDQIVSPSKGESYIKTTTLRKPPTSSKKTESPKTSEQLLSATAPKKEEPESAFSFNSVTSIKGESNGSPKKALDFCNKEREIKVEEKVLLPVDSVKHPVNGTKVTDLLSKSKVNEVKNCKNDVDTSLAPENSGKMEYQTDHDLSKIRNNSASSRHKSSSVSSTGSKKYDCAKCYKRSKIKRYNIGVQCRRDKSESKSCDAKSTSSSVSHPTFSSQPYFAKVDFGTKHISLPRPPSNGKPGLEKYKYGQYMHVETYANGDATVVHMYQDEINHLSREEQEELAVEFLDVSFTFVCYV</sequence>
<comment type="caution">
    <text evidence="2">The sequence shown here is derived from an EMBL/GenBank/DDBJ whole genome shotgun (WGS) entry which is preliminary data.</text>
</comment>
<reference evidence="2 3" key="1">
    <citation type="submission" date="2023-11" db="EMBL/GenBank/DDBJ databases">
        <title>Halocaridina rubra genome assembly.</title>
        <authorList>
            <person name="Smith C."/>
        </authorList>
    </citation>
    <scope>NUCLEOTIDE SEQUENCE [LARGE SCALE GENOMIC DNA]</scope>
    <source>
        <strain evidence="2">EP-1</strain>
        <tissue evidence="2">Whole</tissue>
    </source>
</reference>
<evidence type="ECO:0000313" key="3">
    <source>
        <dbReference type="Proteomes" id="UP001381693"/>
    </source>
</evidence>
<feature type="region of interest" description="Disordered" evidence="1">
    <location>
        <begin position="701"/>
        <end position="759"/>
    </location>
</feature>
<feature type="compositionally biased region" description="Basic and acidic residues" evidence="1">
    <location>
        <begin position="664"/>
        <end position="677"/>
    </location>
</feature>
<feature type="compositionally biased region" description="Pro residues" evidence="1">
    <location>
        <begin position="409"/>
        <end position="445"/>
    </location>
</feature>
<dbReference type="Proteomes" id="UP001381693">
    <property type="component" value="Unassembled WGS sequence"/>
</dbReference>
<feature type="compositionally biased region" description="Polar residues" evidence="1">
    <location>
        <begin position="455"/>
        <end position="472"/>
    </location>
</feature>
<feature type="compositionally biased region" description="Low complexity" evidence="1">
    <location>
        <begin position="633"/>
        <end position="642"/>
    </location>
</feature>